<evidence type="ECO:0000313" key="4">
    <source>
        <dbReference type="Proteomes" id="UP000887013"/>
    </source>
</evidence>
<dbReference type="Gene3D" id="1.10.287.110">
    <property type="entry name" value="DnaJ domain"/>
    <property type="match status" value="1"/>
</dbReference>
<keyword evidence="1" id="KW-1133">Transmembrane helix</keyword>
<dbReference type="InterPro" id="IPR001623">
    <property type="entry name" value="DnaJ_domain"/>
</dbReference>
<proteinExistence type="predicted"/>
<dbReference type="OrthoDB" id="376357at2759"/>
<feature type="domain" description="J" evidence="2">
    <location>
        <begin position="39"/>
        <end position="104"/>
    </location>
</feature>
<organism evidence="3 4">
    <name type="scientific">Nephila pilipes</name>
    <name type="common">Giant wood spider</name>
    <name type="synonym">Nephila maculata</name>
    <dbReference type="NCBI Taxonomy" id="299642"/>
    <lineage>
        <taxon>Eukaryota</taxon>
        <taxon>Metazoa</taxon>
        <taxon>Ecdysozoa</taxon>
        <taxon>Arthropoda</taxon>
        <taxon>Chelicerata</taxon>
        <taxon>Arachnida</taxon>
        <taxon>Araneae</taxon>
        <taxon>Araneomorphae</taxon>
        <taxon>Entelegynae</taxon>
        <taxon>Araneoidea</taxon>
        <taxon>Nephilidae</taxon>
        <taxon>Nephila</taxon>
    </lineage>
</organism>
<evidence type="ECO:0000256" key="1">
    <source>
        <dbReference type="SAM" id="Phobius"/>
    </source>
</evidence>
<keyword evidence="1" id="KW-0812">Transmembrane</keyword>
<evidence type="ECO:0000259" key="2">
    <source>
        <dbReference type="PROSITE" id="PS50076"/>
    </source>
</evidence>
<gene>
    <name evidence="3" type="primary">Dnajc4</name>
    <name evidence="3" type="ORF">NPIL_611821</name>
</gene>
<dbReference type="PANTHER" id="PTHR44825">
    <property type="match status" value="1"/>
</dbReference>
<evidence type="ECO:0000313" key="3">
    <source>
        <dbReference type="EMBL" id="GFT66651.1"/>
    </source>
</evidence>
<protein>
    <submittedName>
        <fullName evidence="3">DnaJ subfamily C member 4</fullName>
    </submittedName>
</protein>
<dbReference type="CDD" id="cd06257">
    <property type="entry name" value="DnaJ"/>
    <property type="match status" value="1"/>
</dbReference>
<sequence length="227" mass="27132">MQCKSVLSPSLRVSNIWLQTFNVCFINLKWYSKNSSDRNPYHVLGLKTSCSTRDVKKAYIKLCKELHPDMKPGDPSQHKKFVELNKAYTTLVNVDSRKQFDHDSENTSYDTYQHVYRKTSSPFDQGHWQKEEAWYERENYQQYYQQQGKLSKVKRVKDSWIVCGCFFLVFLGSIMYFSAYSYATRYTLQKVDERSRRIRENYQDARSNALDSGREEQLEKLKRRWSI</sequence>
<accession>A0A8X6PG67</accession>
<dbReference type="EMBL" id="BMAW01068982">
    <property type="protein sequence ID" value="GFT66651.1"/>
    <property type="molecule type" value="Genomic_DNA"/>
</dbReference>
<dbReference type="InterPro" id="IPR052763">
    <property type="entry name" value="DnaJ_C4"/>
</dbReference>
<comment type="caution">
    <text evidence="3">The sequence shown here is derived from an EMBL/GenBank/DDBJ whole genome shotgun (WGS) entry which is preliminary data.</text>
</comment>
<dbReference type="InterPro" id="IPR036869">
    <property type="entry name" value="J_dom_sf"/>
</dbReference>
<dbReference type="PRINTS" id="PR00625">
    <property type="entry name" value="JDOMAIN"/>
</dbReference>
<reference evidence="3" key="1">
    <citation type="submission" date="2020-08" db="EMBL/GenBank/DDBJ databases">
        <title>Multicomponent nature underlies the extraordinary mechanical properties of spider dragline silk.</title>
        <authorList>
            <person name="Kono N."/>
            <person name="Nakamura H."/>
            <person name="Mori M."/>
            <person name="Yoshida Y."/>
            <person name="Ohtoshi R."/>
            <person name="Malay A.D."/>
            <person name="Moran D.A.P."/>
            <person name="Tomita M."/>
            <person name="Numata K."/>
            <person name="Arakawa K."/>
        </authorList>
    </citation>
    <scope>NUCLEOTIDE SEQUENCE</scope>
</reference>
<feature type="transmembrane region" description="Helical" evidence="1">
    <location>
        <begin position="159"/>
        <end position="179"/>
    </location>
</feature>
<name>A0A8X6PG67_NEPPI</name>
<dbReference type="SMART" id="SM00271">
    <property type="entry name" value="DnaJ"/>
    <property type="match status" value="1"/>
</dbReference>
<dbReference type="Proteomes" id="UP000887013">
    <property type="component" value="Unassembled WGS sequence"/>
</dbReference>
<keyword evidence="4" id="KW-1185">Reference proteome</keyword>
<dbReference type="AlphaFoldDB" id="A0A8X6PG67"/>
<keyword evidence="1" id="KW-0472">Membrane</keyword>
<dbReference type="PROSITE" id="PS50076">
    <property type="entry name" value="DNAJ_2"/>
    <property type="match status" value="1"/>
</dbReference>
<dbReference type="Pfam" id="PF00226">
    <property type="entry name" value="DnaJ"/>
    <property type="match status" value="1"/>
</dbReference>
<dbReference type="PANTHER" id="PTHR44825:SF1">
    <property type="entry name" value="DNAJ HOMOLOG SUBFAMILY C MEMBER 4"/>
    <property type="match status" value="1"/>
</dbReference>
<dbReference type="SUPFAM" id="SSF46565">
    <property type="entry name" value="Chaperone J-domain"/>
    <property type="match status" value="1"/>
</dbReference>